<evidence type="ECO:0000256" key="1">
    <source>
        <dbReference type="SAM" id="MobiDB-lite"/>
    </source>
</evidence>
<gene>
    <name evidence="2" type="ORF">HJC23_011524</name>
</gene>
<evidence type="ECO:0000313" key="2">
    <source>
        <dbReference type="EMBL" id="KAL3791493.1"/>
    </source>
</evidence>
<sequence>MAGAINPDERRRSTRSSTASSRHSQSLKSELSSSSTKPPKRKDSHSTPFDEKGRCHRHKGVQMATKKMSGGWKILNQVCPKCIEDNYVNHDDGIIETHSLRSGKSAVSSSGKSKEYREKYDQDYSTLSSLARKLEKPYDANGCCVVHAHIQIAKKKVLGGWKVLRSCPACEGGEDIGLDDDRLSVASGKSGKSGKSNRSTKSGRDGNGRASHNPTQSGRYGALPFDGEGYCCRHPSIRIAKKKTMGGWKILFDICPDCEEEGAGEKSGGAARRNRSVSRSRQGSSSVKSRGRPSGEEGETQSITSGRSGKNSSTEKGVVKKVKNLKIRDDSQCPGRYTGYVDEDYRPNGRGVITYENGMEWEGIWSGGSQVHGRTKGHKSKF</sequence>
<feature type="compositionally biased region" description="Basic and acidic residues" evidence="1">
    <location>
        <begin position="44"/>
        <end position="53"/>
    </location>
</feature>
<feature type="region of interest" description="Disordered" evidence="1">
    <location>
        <begin position="181"/>
        <end position="221"/>
    </location>
</feature>
<feature type="compositionally biased region" description="Polar residues" evidence="1">
    <location>
        <begin position="300"/>
        <end position="315"/>
    </location>
</feature>
<feature type="compositionally biased region" description="Low complexity" evidence="1">
    <location>
        <begin position="187"/>
        <end position="200"/>
    </location>
</feature>
<dbReference type="Proteomes" id="UP001516023">
    <property type="component" value="Unassembled WGS sequence"/>
</dbReference>
<proteinExistence type="predicted"/>
<evidence type="ECO:0000313" key="3">
    <source>
        <dbReference type="Proteomes" id="UP001516023"/>
    </source>
</evidence>
<name>A0ABD3PUG3_9STRA</name>
<keyword evidence="3" id="KW-1185">Reference proteome</keyword>
<feature type="compositionally biased region" description="Low complexity" evidence="1">
    <location>
        <begin position="279"/>
        <end position="288"/>
    </location>
</feature>
<comment type="caution">
    <text evidence="2">The sequence shown here is derived from an EMBL/GenBank/DDBJ whole genome shotgun (WGS) entry which is preliminary data.</text>
</comment>
<dbReference type="EMBL" id="JABMIG020000113">
    <property type="protein sequence ID" value="KAL3791493.1"/>
    <property type="molecule type" value="Genomic_DNA"/>
</dbReference>
<organism evidence="2 3">
    <name type="scientific">Cyclotella cryptica</name>
    <dbReference type="NCBI Taxonomy" id="29204"/>
    <lineage>
        <taxon>Eukaryota</taxon>
        <taxon>Sar</taxon>
        <taxon>Stramenopiles</taxon>
        <taxon>Ochrophyta</taxon>
        <taxon>Bacillariophyta</taxon>
        <taxon>Coscinodiscophyceae</taxon>
        <taxon>Thalassiosirophycidae</taxon>
        <taxon>Stephanodiscales</taxon>
        <taxon>Stephanodiscaceae</taxon>
        <taxon>Cyclotella</taxon>
    </lineage>
</organism>
<feature type="region of interest" description="Disordered" evidence="1">
    <location>
        <begin position="1"/>
        <end position="67"/>
    </location>
</feature>
<feature type="region of interest" description="Disordered" evidence="1">
    <location>
        <begin position="261"/>
        <end position="319"/>
    </location>
</feature>
<protein>
    <submittedName>
        <fullName evidence="2">Uncharacterized protein</fullName>
    </submittedName>
</protein>
<dbReference type="AlphaFoldDB" id="A0ABD3PUG3"/>
<feature type="compositionally biased region" description="Low complexity" evidence="1">
    <location>
        <begin position="15"/>
        <end position="35"/>
    </location>
</feature>
<accession>A0ABD3PUG3</accession>
<reference evidence="2 3" key="1">
    <citation type="journal article" date="2020" name="G3 (Bethesda)">
        <title>Improved Reference Genome for Cyclotella cryptica CCMP332, a Model for Cell Wall Morphogenesis, Salinity Adaptation, and Lipid Production in Diatoms (Bacillariophyta).</title>
        <authorList>
            <person name="Roberts W.R."/>
            <person name="Downey K.M."/>
            <person name="Ruck E.C."/>
            <person name="Traller J.C."/>
            <person name="Alverson A.J."/>
        </authorList>
    </citation>
    <scope>NUCLEOTIDE SEQUENCE [LARGE SCALE GENOMIC DNA]</scope>
    <source>
        <strain evidence="2 3">CCMP332</strain>
    </source>
</reference>